<dbReference type="EMBL" id="LR783532">
    <property type="protein sequence ID" value="CAB3227396.1"/>
    <property type="molecule type" value="mRNA"/>
</dbReference>
<evidence type="ECO:0000256" key="6">
    <source>
        <dbReference type="SAM" id="MobiDB-lite"/>
    </source>
</evidence>
<accession>A0A6F9D7G0</accession>
<organism evidence="9">
    <name type="scientific">Phallusia mammillata</name>
    <dbReference type="NCBI Taxonomy" id="59560"/>
    <lineage>
        <taxon>Eukaryota</taxon>
        <taxon>Metazoa</taxon>
        <taxon>Chordata</taxon>
        <taxon>Tunicata</taxon>
        <taxon>Ascidiacea</taxon>
        <taxon>Phlebobranchia</taxon>
        <taxon>Ascidiidae</taxon>
        <taxon>Phallusia</taxon>
    </lineage>
</organism>
<feature type="domain" description="Ion transport" evidence="8">
    <location>
        <begin position="31"/>
        <end position="177"/>
    </location>
</feature>
<keyword evidence="3 7" id="KW-1133">Transmembrane helix</keyword>
<feature type="transmembrane region" description="Helical" evidence="7">
    <location>
        <begin position="28"/>
        <end position="46"/>
    </location>
</feature>
<feature type="transmembrane region" description="Helical" evidence="7">
    <location>
        <begin position="104"/>
        <end position="127"/>
    </location>
</feature>
<reference evidence="9" key="1">
    <citation type="submission" date="2020-04" db="EMBL/GenBank/DDBJ databases">
        <authorList>
            <person name="Neveu A P."/>
        </authorList>
    </citation>
    <scope>NUCLEOTIDE SEQUENCE</scope>
    <source>
        <tissue evidence="9">Whole embryo</tissue>
    </source>
</reference>
<protein>
    <submittedName>
        <fullName evidence="9">Probable voltage-dependent N-type calcium channel subunit alpha-1B</fullName>
    </submittedName>
</protein>
<dbReference type="PANTHER" id="PTHR46726:SF2">
    <property type="entry name" value="SH3 DOMAIN-CONTAINING PROTEIN"/>
    <property type="match status" value="1"/>
</dbReference>
<dbReference type="AlphaFoldDB" id="A0A6F9D7G0"/>
<keyword evidence="2 7" id="KW-0812">Transmembrane</keyword>
<evidence type="ECO:0000259" key="8">
    <source>
        <dbReference type="Pfam" id="PF00520"/>
    </source>
</evidence>
<dbReference type="SUPFAM" id="SSF81324">
    <property type="entry name" value="Voltage-gated potassium channels"/>
    <property type="match status" value="1"/>
</dbReference>
<dbReference type="GO" id="GO:0005216">
    <property type="term" value="F:monoatomic ion channel activity"/>
    <property type="evidence" value="ECO:0007669"/>
    <property type="project" value="InterPro"/>
</dbReference>
<feature type="region of interest" description="Disordered" evidence="6">
    <location>
        <begin position="546"/>
        <end position="593"/>
    </location>
</feature>
<evidence type="ECO:0000256" key="3">
    <source>
        <dbReference type="ARBA" id="ARBA00022989"/>
    </source>
</evidence>
<evidence type="ECO:0000313" key="9">
    <source>
        <dbReference type="EMBL" id="CAB3227396.1"/>
    </source>
</evidence>
<comment type="subcellular location">
    <subcellularLocation>
        <location evidence="1">Membrane</location>
        <topology evidence="1">Multi-pass membrane protein</topology>
    </subcellularLocation>
</comment>
<feature type="compositionally biased region" description="Basic and acidic residues" evidence="6">
    <location>
        <begin position="546"/>
        <end position="557"/>
    </location>
</feature>
<dbReference type="Pfam" id="PF00520">
    <property type="entry name" value="Ion_trans"/>
    <property type="match status" value="1"/>
</dbReference>
<gene>
    <name evidence="9" type="primary">Cacna1b-001</name>
</gene>
<dbReference type="GO" id="GO:0016020">
    <property type="term" value="C:membrane"/>
    <property type="evidence" value="ECO:0007669"/>
    <property type="project" value="UniProtKB-SubCell"/>
</dbReference>
<dbReference type="Gene3D" id="1.10.287.70">
    <property type="match status" value="1"/>
</dbReference>
<evidence type="ECO:0000256" key="1">
    <source>
        <dbReference type="ARBA" id="ARBA00004141"/>
    </source>
</evidence>
<evidence type="ECO:0000256" key="7">
    <source>
        <dbReference type="SAM" id="Phobius"/>
    </source>
</evidence>
<proteinExistence type="evidence at transcript level"/>
<keyword evidence="4 7" id="KW-0472">Membrane</keyword>
<dbReference type="PANTHER" id="PTHR46726">
    <property type="entry name" value="TWO PORE CHANNEL 3"/>
    <property type="match status" value="1"/>
</dbReference>
<dbReference type="InterPro" id="IPR036028">
    <property type="entry name" value="SH3-like_dom_sf"/>
</dbReference>
<feature type="transmembrane region" description="Helical" evidence="7">
    <location>
        <begin position="66"/>
        <end position="84"/>
    </location>
</feature>
<evidence type="ECO:0000256" key="2">
    <source>
        <dbReference type="ARBA" id="ARBA00022692"/>
    </source>
</evidence>
<keyword evidence="5" id="KW-0175">Coiled coil</keyword>
<feature type="region of interest" description="Disordered" evidence="6">
    <location>
        <begin position="244"/>
        <end position="280"/>
    </location>
</feature>
<dbReference type="InterPro" id="IPR005821">
    <property type="entry name" value="Ion_trans_dom"/>
</dbReference>
<feature type="compositionally biased region" description="Polar residues" evidence="6">
    <location>
        <begin position="268"/>
        <end position="280"/>
    </location>
</feature>
<evidence type="ECO:0000256" key="5">
    <source>
        <dbReference type="SAM" id="Coils"/>
    </source>
</evidence>
<dbReference type="SUPFAM" id="SSF50044">
    <property type="entry name" value="SH3-domain"/>
    <property type="match status" value="1"/>
</dbReference>
<sequence>MSMVIFAVAGSVTWHVLFSFEPKVDPVYLGACAVVSGLAVLIRAVFNSQHARTAVAVLRNIYPVMFDLILLVITIIFFYAVLGLEIFQNNTLANSSRQGYEGSYVEYGCGVGFETFGCALLIVFQIVTTNDWHEIMLGAILDSGWPSVFYFISCYLIVDMIVMNLFVAISIEAYKKLAIDNNTVDSISAIDNDQQDPDKHENTTLKSAAKNTFREIFASSRNPRLSVGSGTLNDFASSPYSVRRGTLGSLGTRTPTPTPRLEHENLSSEETVFNSKGKTISSRRKASLKVEEATRKISTGEESAVPGIDRRQKVLKQRQDQRRKERRQTKQEEKKIADAIKEEENKLQIDGIVRLKKAVQVIKAFHARNVREMSIHEGDVVSVSEQTQNMYLGPNGWFPADHVIAVTATDGSNTGVELSRDISVDVEDSSQKQNHVKFNISPVEVKKQPPSPHHRISQTRIRKRNDGADWRRQILGDITIMNQDELNALSGKFKGGLGRRHNSHMRNSTYQLPQAIHEELSEEEEEQTDELPNLPRLMVSEVNETNIHEDDPSDTHSDTNTLTLPETKPRGVMSARKKKASEIDKGQNPPDWVEKFANKNKIILDKDVKLAE</sequence>
<dbReference type="Gene3D" id="2.30.30.40">
    <property type="entry name" value="SH3 Domains"/>
    <property type="match status" value="1"/>
</dbReference>
<feature type="transmembrane region" description="Helical" evidence="7">
    <location>
        <begin position="148"/>
        <end position="171"/>
    </location>
</feature>
<evidence type="ECO:0000256" key="4">
    <source>
        <dbReference type="ARBA" id="ARBA00023136"/>
    </source>
</evidence>
<name>A0A6F9D7G0_9ASCI</name>
<feature type="compositionally biased region" description="Low complexity" evidence="6">
    <location>
        <begin position="244"/>
        <end position="255"/>
    </location>
</feature>
<feature type="coiled-coil region" evidence="5">
    <location>
        <begin position="315"/>
        <end position="346"/>
    </location>
</feature>